<dbReference type="PROSITE" id="PS51257">
    <property type="entry name" value="PROKAR_LIPOPROTEIN"/>
    <property type="match status" value="1"/>
</dbReference>
<feature type="region of interest" description="Disordered" evidence="4">
    <location>
        <begin position="32"/>
        <end position="71"/>
    </location>
</feature>
<dbReference type="OrthoDB" id="18176at2157"/>
<evidence type="ECO:0000256" key="2">
    <source>
        <dbReference type="ARBA" id="ARBA00022448"/>
    </source>
</evidence>
<reference evidence="6" key="1">
    <citation type="submission" date="2016-10" db="EMBL/GenBank/DDBJ databases">
        <authorList>
            <person name="Varghese N."/>
            <person name="Submissions S."/>
        </authorList>
    </citation>
    <scope>NUCLEOTIDE SEQUENCE [LARGE SCALE GENOMIC DNA]</scope>
    <source>
        <strain evidence="6">CGMCC 1.7736</strain>
    </source>
</reference>
<protein>
    <submittedName>
        <fullName evidence="5">Glucose/mannose transport system substrate-binding protein</fullName>
    </submittedName>
</protein>
<comment type="similarity">
    <text evidence="1">Belongs to the bacterial solute-binding protein 1 family.</text>
</comment>
<accession>A0A1I6HFD7</accession>
<evidence type="ECO:0000313" key="6">
    <source>
        <dbReference type="Proteomes" id="UP000198531"/>
    </source>
</evidence>
<dbReference type="GO" id="GO:1901982">
    <property type="term" value="F:maltose binding"/>
    <property type="evidence" value="ECO:0007669"/>
    <property type="project" value="TreeGrafter"/>
</dbReference>
<feature type="compositionally biased region" description="Low complexity" evidence="4">
    <location>
        <begin position="39"/>
        <end position="51"/>
    </location>
</feature>
<dbReference type="PANTHER" id="PTHR30061:SF50">
    <property type="entry name" value="MALTOSE_MALTODEXTRIN-BINDING PERIPLASMIC PROTEIN"/>
    <property type="match status" value="1"/>
</dbReference>
<dbReference type="AlphaFoldDB" id="A0A1I6HFD7"/>
<gene>
    <name evidence="5" type="ORF">SAMN04487947_2007</name>
</gene>
<proteinExistence type="inferred from homology"/>
<sequence>MKDETNQDGVSRRTYLRLSGLASAGMAGLAGCSGGGGETTTAEQTETEASGGSTGTEETEAETETSGGSGNALELVHWWTAGGEKDALDALLEGFSEEYPDVSINNNPAPGGAGSALDTVIKNRVLNQNPPSTFQIWPGKALTQYVEGDVLNDIGDSVWSQEMRDAYRQGVQNLAQPAGNYVAVPLNIHRLNNLFYNAAVLEDAGVDPASISDPGALTDALETVASETDAVPMAHQVQSPWSSVQLWETIFLGYNGADTYNAAIVEGNIGDHEDAVKESLQTLKDYHEYFNGDAGSVTWDQANSKVVNGNAAFIHQGDWAAGQYKSASDFEYDSDWGMTAFPGTEGMYSVVTDSFVFPKNNPSPEATRKFLSYCGTVDAQERFNPVKGSIPPRTDVPTDAFGPFLSSQIEEFKNSDAQPPTIAHGTAVTPDVHGNIDEAFASFNEQWNVDGAYNALVNAFPN</sequence>
<dbReference type="Gene3D" id="3.40.190.10">
    <property type="entry name" value="Periplasmic binding protein-like II"/>
    <property type="match status" value="2"/>
</dbReference>
<dbReference type="InterPro" id="IPR006059">
    <property type="entry name" value="SBP"/>
</dbReference>
<dbReference type="STRING" id="553469.SAMN04487947_2007"/>
<keyword evidence="6" id="KW-1185">Reference proteome</keyword>
<dbReference type="GO" id="GO:0015768">
    <property type="term" value="P:maltose transport"/>
    <property type="evidence" value="ECO:0007669"/>
    <property type="project" value="TreeGrafter"/>
</dbReference>
<keyword evidence="2" id="KW-0813">Transport</keyword>
<evidence type="ECO:0000256" key="4">
    <source>
        <dbReference type="SAM" id="MobiDB-lite"/>
    </source>
</evidence>
<dbReference type="Proteomes" id="UP000198531">
    <property type="component" value="Unassembled WGS sequence"/>
</dbReference>
<organism evidence="5 6">
    <name type="scientific">Halogeometricum rufum</name>
    <dbReference type="NCBI Taxonomy" id="553469"/>
    <lineage>
        <taxon>Archaea</taxon>
        <taxon>Methanobacteriati</taxon>
        <taxon>Methanobacteriota</taxon>
        <taxon>Stenosarchaea group</taxon>
        <taxon>Halobacteria</taxon>
        <taxon>Halobacteriales</taxon>
        <taxon>Haloferacaceae</taxon>
        <taxon>Halogeometricum</taxon>
    </lineage>
</organism>
<evidence type="ECO:0000313" key="5">
    <source>
        <dbReference type="EMBL" id="SFR53203.1"/>
    </source>
</evidence>
<dbReference type="Pfam" id="PF01547">
    <property type="entry name" value="SBP_bac_1"/>
    <property type="match status" value="1"/>
</dbReference>
<dbReference type="EMBL" id="FOYT01000002">
    <property type="protein sequence ID" value="SFR53203.1"/>
    <property type="molecule type" value="Genomic_DNA"/>
</dbReference>
<dbReference type="InterPro" id="IPR006311">
    <property type="entry name" value="TAT_signal"/>
</dbReference>
<dbReference type="GO" id="GO:0055052">
    <property type="term" value="C:ATP-binding cassette (ABC) transporter complex, substrate-binding subunit-containing"/>
    <property type="evidence" value="ECO:0007669"/>
    <property type="project" value="TreeGrafter"/>
</dbReference>
<name>A0A1I6HFD7_9EURY</name>
<dbReference type="SUPFAM" id="SSF53850">
    <property type="entry name" value="Periplasmic binding protein-like II"/>
    <property type="match status" value="1"/>
</dbReference>
<dbReference type="PANTHER" id="PTHR30061">
    <property type="entry name" value="MALTOSE-BINDING PERIPLASMIC PROTEIN"/>
    <property type="match status" value="1"/>
</dbReference>
<keyword evidence="3" id="KW-0732">Signal</keyword>
<dbReference type="PROSITE" id="PS51318">
    <property type="entry name" value="TAT"/>
    <property type="match status" value="1"/>
</dbReference>
<evidence type="ECO:0000256" key="3">
    <source>
        <dbReference type="ARBA" id="ARBA00022729"/>
    </source>
</evidence>
<evidence type="ECO:0000256" key="1">
    <source>
        <dbReference type="ARBA" id="ARBA00008520"/>
    </source>
</evidence>
<dbReference type="RefSeq" id="WP_089807215.1">
    <property type="nucleotide sequence ID" value="NZ_FOYT01000002.1"/>
</dbReference>
<dbReference type="GO" id="GO:0042956">
    <property type="term" value="P:maltodextrin transmembrane transport"/>
    <property type="evidence" value="ECO:0007669"/>
    <property type="project" value="TreeGrafter"/>
</dbReference>